<reference evidence="2 3" key="1">
    <citation type="submission" date="2018-10" db="EMBL/GenBank/DDBJ databases">
        <title>Genomic Encyclopedia of Archaeal and Bacterial Type Strains, Phase II (KMG-II): from individual species to whole genera.</title>
        <authorList>
            <person name="Goeker M."/>
        </authorList>
    </citation>
    <scope>NUCLEOTIDE SEQUENCE [LARGE SCALE GENOMIC DNA]</scope>
    <source>
        <strain evidence="2 3">DSM 29537</strain>
    </source>
</reference>
<sequence length="51" mass="5831">MLNKSASVSQKNKKLTKKGYGYKQMVGLFFDYFLFGCLSVFKIYANHIDSA</sequence>
<keyword evidence="1" id="KW-0812">Transmembrane</keyword>
<dbReference type="Proteomes" id="UP000277579">
    <property type="component" value="Unassembled WGS sequence"/>
</dbReference>
<accession>A0A495MIY5</accession>
<gene>
    <name evidence="2" type="ORF">CLV94_1012</name>
</gene>
<evidence type="ECO:0000313" key="3">
    <source>
        <dbReference type="Proteomes" id="UP000277579"/>
    </source>
</evidence>
<evidence type="ECO:0000313" key="2">
    <source>
        <dbReference type="EMBL" id="RKS25961.1"/>
    </source>
</evidence>
<dbReference type="AlphaFoldDB" id="A0A495MIY5"/>
<keyword evidence="1" id="KW-1133">Transmembrane helix</keyword>
<protein>
    <submittedName>
        <fullName evidence="2">Uncharacterized protein</fullName>
    </submittedName>
</protein>
<keyword evidence="3" id="KW-1185">Reference proteome</keyword>
<keyword evidence="1" id="KW-0472">Membrane</keyword>
<comment type="caution">
    <text evidence="2">The sequence shown here is derived from an EMBL/GenBank/DDBJ whole genome shotgun (WGS) entry which is preliminary data.</text>
</comment>
<feature type="transmembrane region" description="Helical" evidence="1">
    <location>
        <begin position="21"/>
        <end position="45"/>
    </location>
</feature>
<evidence type="ECO:0000256" key="1">
    <source>
        <dbReference type="SAM" id="Phobius"/>
    </source>
</evidence>
<proteinExistence type="predicted"/>
<organism evidence="2 3">
    <name type="scientific">Flavobacterium endophyticum</name>
    <dbReference type="NCBI Taxonomy" id="1540163"/>
    <lineage>
        <taxon>Bacteria</taxon>
        <taxon>Pseudomonadati</taxon>
        <taxon>Bacteroidota</taxon>
        <taxon>Flavobacteriia</taxon>
        <taxon>Flavobacteriales</taxon>
        <taxon>Flavobacteriaceae</taxon>
        <taxon>Flavobacterium</taxon>
    </lineage>
</organism>
<name>A0A495MIY5_9FLAO</name>
<dbReference type="EMBL" id="RBLC01000001">
    <property type="protein sequence ID" value="RKS25961.1"/>
    <property type="molecule type" value="Genomic_DNA"/>
</dbReference>